<gene>
    <name evidence="1" type="ORF">MHIP_18510</name>
</gene>
<comment type="caution">
    <text evidence="1">The sequence shown here is derived from an EMBL/GenBank/DDBJ whole genome shotgun (WGS) entry which is preliminary data.</text>
</comment>
<organism evidence="1 2">
    <name type="scientific">Mycolicibacterium hippocampi</name>
    <dbReference type="NCBI Taxonomy" id="659824"/>
    <lineage>
        <taxon>Bacteria</taxon>
        <taxon>Bacillati</taxon>
        <taxon>Actinomycetota</taxon>
        <taxon>Actinomycetes</taxon>
        <taxon>Mycobacteriales</taxon>
        <taxon>Mycobacteriaceae</taxon>
        <taxon>Mycolicibacterium</taxon>
    </lineage>
</organism>
<evidence type="ECO:0000313" key="1">
    <source>
        <dbReference type="EMBL" id="GFH01368.1"/>
    </source>
</evidence>
<dbReference type="Proteomes" id="UP000465304">
    <property type="component" value="Unassembled WGS sequence"/>
</dbReference>
<dbReference type="RefSeq" id="WP_163888180.1">
    <property type="nucleotide sequence ID" value="NZ_BLLB01000002.1"/>
</dbReference>
<proteinExistence type="predicted"/>
<dbReference type="AlphaFoldDB" id="A0A7I9ZL74"/>
<accession>A0A7I9ZL74</accession>
<evidence type="ECO:0008006" key="3">
    <source>
        <dbReference type="Google" id="ProtNLM"/>
    </source>
</evidence>
<keyword evidence="2" id="KW-1185">Reference proteome</keyword>
<sequence>MATNSKQGKIVGTTGSPLKISDDQQEQLDLVRRVAAKAFGDDTGSVNVAVNAAMRYLKTDPESRTATLDDVAEEIRETRDRAAFAAAQARGTVIVAVADGWSENGLATRLGLDRMTIRKWLGKERPSPR</sequence>
<dbReference type="EMBL" id="BLLB01000002">
    <property type="protein sequence ID" value="GFH01368.1"/>
    <property type="molecule type" value="Genomic_DNA"/>
</dbReference>
<reference evidence="1 2" key="1">
    <citation type="journal article" date="2019" name="Emerg. Microbes Infect.">
        <title>Comprehensive subspecies identification of 175 nontuberculous mycobacteria species based on 7547 genomic profiles.</title>
        <authorList>
            <person name="Matsumoto Y."/>
            <person name="Kinjo T."/>
            <person name="Motooka D."/>
            <person name="Nabeya D."/>
            <person name="Jung N."/>
            <person name="Uechi K."/>
            <person name="Horii T."/>
            <person name="Iida T."/>
            <person name="Fujita J."/>
            <person name="Nakamura S."/>
        </authorList>
    </citation>
    <scope>NUCLEOTIDE SEQUENCE [LARGE SCALE GENOMIC DNA]</scope>
    <source>
        <strain evidence="1 2">JCM 30996</strain>
    </source>
</reference>
<protein>
    <recommendedName>
        <fullName evidence="3">DNA-binding protein</fullName>
    </recommendedName>
</protein>
<name>A0A7I9ZL74_9MYCO</name>
<evidence type="ECO:0000313" key="2">
    <source>
        <dbReference type="Proteomes" id="UP000465304"/>
    </source>
</evidence>